<dbReference type="RefSeq" id="XP_009535978.1">
    <property type="nucleotide sequence ID" value="XM_009537683.1"/>
</dbReference>
<feature type="transmembrane region" description="Helical" evidence="1">
    <location>
        <begin position="287"/>
        <end position="306"/>
    </location>
</feature>
<keyword evidence="1" id="KW-1133">Transmembrane helix</keyword>
<keyword evidence="1" id="KW-0472">Membrane</keyword>
<dbReference type="AlphaFoldDB" id="G5A5G1"/>
<gene>
    <name evidence="2" type="ORF">PHYSODRAFT_525570</name>
</gene>
<dbReference type="Proteomes" id="UP000002640">
    <property type="component" value="Unassembled WGS sequence"/>
</dbReference>
<reference evidence="2 3" key="1">
    <citation type="journal article" date="2006" name="Science">
        <title>Phytophthora genome sequences uncover evolutionary origins and mechanisms of pathogenesis.</title>
        <authorList>
            <person name="Tyler B.M."/>
            <person name="Tripathy S."/>
            <person name="Zhang X."/>
            <person name="Dehal P."/>
            <person name="Jiang R.H."/>
            <person name="Aerts A."/>
            <person name="Arredondo F.D."/>
            <person name="Baxter L."/>
            <person name="Bensasson D."/>
            <person name="Beynon J.L."/>
            <person name="Chapman J."/>
            <person name="Damasceno C.M."/>
            <person name="Dorrance A.E."/>
            <person name="Dou D."/>
            <person name="Dickerman A.W."/>
            <person name="Dubchak I.L."/>
            <person name="Garbelotto M."/>
            <person name="Gijzen M."/>
            <person name="Gordon S.G."/>
            <person name="Govers F."/>
            <person name="Grunwald N.J."/>
            <person name="Huang W."/>
            <person name="Ivors K.L."/>
            <person name="Jones R.W."/>
            <person name="Kamoun S."/>
            <person name="Krampis K."/>
            <person name="Lamour K.H."/>
            <person name="Lee M.K."/>
            <person name="McDonald W.H."/>
            <person name="Medina M."/>
            <person name="Meijer H.J."/>
            <person name="Nordberg E.K."/>
            <person name="Maclean D.J."/>
            <person name="Ospina-Giraldo M.D."/>
            <person name="Morris P.F."/>
            <person name="Phuntumart V."/>
            <person name="Putnam N.H."/>
            <person name="Rash S."/>
            <person name="Rose J.K."/>
            <person name="Sakihama Y."/>
            <person name="Salamov A.A."/>
            <person name="Savidor A."/>
            <person name="Scheuring C.F."/>
            <person name="Smith B.M."/>
            <person name="Sobral B.W."/>
            <person name="Terry A."/>
            <person name="Torto-Alalibo T.A."/>
            <person name="Win J."/>
            <person name="Xu Z."/>
            <person name="Zhang H."/>
            <person name="Grigoriev I.V."/>
            <person name="Rokhsar D.S."/>
            <person name="Boore J.L."/>
        </authorList>
    </citation>
    <scope>NUCLEOTIDE SEQUENCE [LARGE SCALE GENOMIC DNA]</scope>
    <source>
        <strain evidence="2 3">P6497</strain>
    </source>
</reference>
<dbReference type="EMBL" id="JH159160">
    <property type="protein sequence ID" value="EGZ09345.1"/>
    <property type="molecule type" value="Genomic_DNA"/>
</dbReference>
<dbReference type="KEGG" id="psoj:PHYSODRAFT_525570"/>
<dbReference type="SMR" id="G5A5G1"/>
<keyword evidence="1" id="KW-0812">Transmembrane</keyword>
<keyword evidence="3" id="KW-1185">Reference proteome</keyword>
<accession>G5A5G1</accession>
<feature type="transmembrane region" description="Helical" evidence="1">
    <location>
        <begin position="351"/>
        <end position="372"/>
    </location>
</feature>
<name>G5A5G1_PHYSP</name>
<organism evidence="2 3">
    <name type="scientific">Phytophthora sojae (strain P6497)</name>
    <name type="common">Soybean stem and root rot agent</name>
    <name type="synonym">Phytophthora megasperma f. sp. glycines</name>
    <dbReference type="NCBI Taxonomy" id="1094619"/>
    <lineage>
        <taxon>Eukaryota</taxon>
        <taxon>Sar</taxon>
        <taxon>Stramenopiles</taxon>
        <taxon>Oomycota</taxon>
        <taxon>Peronosporomycetes</taxon>
        <taxon>Peronosporales</taxon>
        <taxon>Peronosporaceae</taxon>
        <taxon>Phytophthora</taxon>
    </lineage>
</organism>
<evidence type="ECO:0000313" key="3">
    <source>
        <dbReference type="Proteomes" id="UP000002640"/>
    </source>
</evidence>
<dbReference type="GeneID" id="20660884"/>
<proteinExistence type="predicted"/>
<sequence length="569" mass="64509">MFKLNALAPASPTVVHVAPKKSTQLQIFRHPTTRTNGRWLTAPRMLLAVWLFQGVLPLILQTRSYLKFIQPHTIPEKLVAPPDIPKETANITEHCPVKAFILAGVWWNHDPTHYYRVGNSTICHVVVPQYNTHGNYVIGGSRTTPYRTAPSSCADVSFPFEIYLYHASIGFYSFYEGEIGTYCTTDQIAYMAVDVLGTYDINGKFLAEDTGSTKPRVSFWYGVAGAMWLVYRSLTIHRSFVSCIRYGRRREEMGETLRQHEAMVFVQESLRLIRLTAHGATNYQRTALLYLIVEGIMTDLFLIIANDGWMSRVQYASMGYNLSGLMLLLFEMLENTNLLKEKWRLRIKRTFFSYETALIGEFVSALVFQMFLSGLNGSDLKRSKPTALAVSYYFWSLICHAIVVVCVVSIICSVRVPWALLYVWSKHQSLAVLSEPCCVDTALGVRSRVMLLGGYRWDEGKLYYETAALKAFGMLKMEENGVEYLVMHKLYWFTVPRDNLIGIGVITGPRVEPCNERPCTGIVSFLDRRLGGASIQTDCHQRSPSKRTVQVLAMSEKLDEIPEAPNELA</sequence>
<evidence type="ECO:0000256" key="1">
    <source>
        <dbReference type="SAM" id="Phobius"/>
    </source>
</evidence>
<protein>
    <submittedName>
        <fullName evidence="2">Uncharacterized protein</fullName>
    </submittedName>
</protein>
<feature type="transmembrane region" description="Helical" evidence="1">
    <location>
        <begin position="312"/>
        <end position="330"/>
    </location>
</feature>
<dbReference type="InParanoid" id="G5A5G1"/>
<evidence type="ECO:0000313" key="2">
    <source>
        <dbReference type="EMBL" id="EGZ09345.1"/>
    </source>
</evidence>
<feature type="transmembrane region" description="Helical" evidence="1">
    <location>
        <begin position="392"/>
        <end position="416"/>
    </location>
</feature>